<dbReference type="AlphaFoldDB" id="A0A2R5G5Z1"/>
<keyword evidence="5 7" id="KW-0238">DNA-binding</keyword>
<dbReference type="Gene3D" id="3.40.1170.10">
    <property type="entry name" value="DNA repair protein MutS, domain I"/>
    <property type="match status" value="1"/>
</dbReference>
<reference evidence="9 10" key="1">
    <citation type="submission" date="2017-12" db="EMBL/GenBank/DDBJ databases">
        <title>Sequencing, de novo assembly and annotation of complete genome of a new Thraustochytrid species, strain FCC1311.</title>
        <authorList>
            <person name="Sedici K."/>
            <person name="Godart F."/>
            <person name="Aiese Cigliano R."/>
            <person name="Sanseverino W."/>
            <person name="Barakat M."/>
            <person name="Ortet P."/>
            <person name="Marechal E."/>
            <person name="Cagnac O."/>
            <person name="Amato A."/>
        </authorList>
    </citation>
    <scope>NUCLEOTIDE SEQUENCE [LARGE SCALE GENOMIC DNA]</scope>
</reference>
<dbReference type="InterPro" id="IPR007695">
    <property type="entry name" value="DNA_mismatch_repair_MutS-lik_N"/>
</dbReference>
<dbReference type="Pfam" id="PF00488">
    <property type="entry name" value="MutS_V"/>
    <property type="match status" value="1"/>
</dbReference>
<dbReference type="GO" id="GO:0043504">
    <property type="term" value="P:mitochondrial DNA repair"/>
    <property type="evidence" value="ECO:0007669"/>
    <property type="project" value="TreeGrafter"/>
</dbReference>
<dbReference type="PIRSF" id="PIRSF037677">
    <property type="entry name" value="DNA_mis_repair_Msh6"/>
    <property type="match status" value="1"/>
</dbReference>
<dbReference type="SMART" id="SM00533">
    <property type="entry name" value="MUTSd"/>
    <property type="match status" value="1"/>
</dbReference>
<dbReference type="InterPro" id="IPR036187">
    <property type="entry name" value="DNA_mismatch_repair_MutS_sf"/>
</dbReference>
<dbReference type="SUPFAM" id="SSF52540">
    <property type="entry name" value="P-loop containing nucleoside triphosphate hydrolases"/>
    <property type="match status" value="1"/>
</dbReference>
<organism evidence="9 10">
    <name type="scientific">Hondaea fermentalgiana</name>
    <dbReference type="NCBI Taxonomy" id="2315210"/>
    <lineage>
        <taxon>Eukaryota</taxon>
        <taxon>Sar</taxon>
        <taxon>Stramenopiles</taxon>
        <taxon>Bigyra</taxon>
        <taxon>Labyrinthulomycetes</taxon>
        <taxon>Thraustochytrida</taxon>
        <taxon>Thraustochytriidae</taxon>
        <taxon>Hondaea</taxon>
    </lineage>
</organism>
<keyword evidence="4" id="KW-0067">ATP-binding</keyword>
<dbReference type="Pfam" id="PF05190">
    <property type="entry name" value="MutS_IV"/>
    <property type="match status" value="1"/>
</dbReference>
<keyword evidence="2 7" id="KW-0547">Nucleotide-binding</keyword>
<gene>
    <name evidence="9" type="ORF">FCC1311_000832</name>
</gene>
<dbReference type="PANTHER" id="PTHR11361:SF34">
    <property type="entry name" value="DNA MISMATCH REPAIR PROTEIN MSH1, MITOCHONDRIAL"/>
    <property type="match status" value="1"/>
</dbReference>
<evidence type="ECO:0000256" key="3">
    <source>
        <dbReference type="ARBA" id="ARBA00022763"/>
    </source>
</evidence>
<dbReference type="PANTHER" id="PTHR11361">
    <property type="entry name" value="DNA MISMATCH REPAIR PROTEIN MUTS FAMILY MEMBER"/>
    <property type="match status" value="1"/>
</dbReference>
<dbReference type="GO" id="GO:0005634">
    <property type="term" value="C:nucleus"/>
    <property type="evidence" value="ECO:0007669"/>
    <property type="project" value="TreeGrafter"/>
</dbReference>
<evidence type="ECO:0000313" key="9">
    <source>
        <dbReference type="EMBL" id="GBG23863.1"/>
    </source>
</evidence>
<dbReference type="OrthoDB" id="10252754at2759"/>
<dbReference type="InterPro" id="IPR017261">
    <property type="entry name" value="DNA_mismatch_repair_MutS/MSH"/>
</dbReference>
<dbReference type="SUPFAM" id="SSF55271">
    <property type="entry name" value="DNA repair protein MutS, domain I"/>
    <property type="match status" value="1"/>
</dbReference>
<dbReference type="Pfam" id="PF05192">
    <property type="entry name" value="MutS_III"/>
    <property type="match status" value="1"/>
</dbReference>
<keyword evidence="10" id="KW-1185">Reference proteome</keyword>
<comment type="function">
    <text evidence="7">Component of the post-replicative DNA mismatch repair system (MMR).</text>
</comment>
<name>A0A2R5G5Z1_9STRA</name>
<dbReference type="Pfam" id="PF05188">
    <property type="entry name" value="MutS_II"/>
    <property type="match status" value="1"/>
</dbReference>
<dbReference type="GO" id="GO:0006298">
    <property type="term" value="P:mismatch repair"/>
    <property type="evidence" value="ECO:0007669"/>
    <property type="project" value="InterPro"/>
</dbReference>
<evidence type="ECO:0000256" key="7">
    <source>
        <dbReference type="RuleBase" id="RU003756"/>
    </source>
</evidence>
<comment type="caution">
    <text evidence="9">The sequence shown here is derived from an EMBL/GenBank/DDBJ whole genome shotgun (WGS) entry which is preliminary data.</text>
</comment>
<dbReference type="GO" id="GO:0005524">
    <property type="term" value="F:ATP binding"/>
    <property type="evidence" value="ECO:0007669"/>
    <property type="project" value="UniProtKB-KW"/>
</dbReference>
<dbReference type="InterPro" id="IPR045076">
    <property type="entry name" value="MutS"/>
</dbReference>
<evidence type="ECO:0000256" key="5">
    <source>
        <dbReference type="ARBA" id="ARBA00023125"/>
    </source>
</evidence>
<evidence type="ECO:0000256" key="4">
    <source>
        <dbReference type="ARBA" id="ARBA00022840"/>
    </source>
</evidence>
<dbReference type="InterPro" id="IPR036678">
    <property type="entry name" value="MutS_con_dom_sf"/>
</dbReference>
<dbReference type="EMBL" id="BEYU01000001">
    <property type="protein sequence ID" value="GBG23863.1"/>
    <property type="molecule type" value="Genomic_DNA"/>
</dbReference>
<dbReference type="GO" id="GO:0030983">
    <property type="term" value="F:mismatched DNA binding"/>
    <property type="evidence" value="ECO:0007669"/>
    <property type="project" value="InterPro"/>
</dbReference>
<evidence type="ECO:0000259" key="8">
    <source>
        <dbReference type="PROSITE" id="PS00486"/>
    </source>
</evidence>
<sequence>MAARSVDTCVDGFRTKQSKVGSSSSGRSLDLDLGIGIDLGIDAHREKALAKPILAQFLELKEELPDHLILFRMGDFYECFFDDAKTVSELLQITLGRRYNEYMCGIPHTVLNRYLQQVLDKKVRVAVCEQHKDMKKDSEKSTVMIREIRRILTPGTVTDEEFLSSSEPSYLVSIASDGKRSKPSFGLVQMDLSTGEIALAPLGSEKELEFNLSRFSAKEVILSRELAGIPVLAVDEGIRNRLPTSSDDSCDADYIFHVQPYELDAIRCPSLGNCCVSFRPEESFHDDNLDSILEQTAAHDLVPLDLMTTAERRALAGALEYGKFVLRDTTPHISACQRNDFLSARASAMEIDPAALKSLEVLQTVTGRKRGSLLHTVDRTITPGGSRLLATNLRAPYIDGDHIQARHDAVEFLQASIEARHIISDHLGLLADSHRSLQRIVDSTWLKRDLAVLAIALHQASALADELWPLLSELDPAEPFADSALALPSSAAELPTSSLLTSVERVRTLRSSHSDLFDAFDRGLVIEPIELAFTKSDALDEFATEMAEEHENEDGLLHLVPGDIQRGYSEELDIARELKWDKRGIVQKKEQEFKERFKVEQLKIGMRRNGMLYIEVPAKEAKHMDKLPELRKLQELRGRSRFRHQELNNLEVDMLRAADKVAALESAITKKLVSQVRMNAVRIREIAEALAEIDVVNSFAVLAEDMNLVRPMIVDAPVAHVSQGRHLVVESQSRGFGGAPRSFVPNPISLAARNEALASGNLAADSARALWLITGPNMGGKSTYLRQNAHIIILAQIGAFVPAREATLGLVDRLFCRVGASDELIADRSTFMVEMEETAAILRRATARSFVIVDEIGRGTSTRDGCAIAQSVLEALVDIGCRTLFATHFHQLPALLAPDDSAMELLKMNSVLDKKTNELIYMYEIETGIADNSYGVHAARLADVPETVLRRTEELLLEFDDQTRLQSSRNGAVVDAATDAVTKSPMTGAVEAPSGGVHIDSEEWSQLSLPQLSSKLDALDVHALSKADADRVIGAVREYLGSLLRPPPSSSSSSS</sequence>
<dbReference type="Proteomes" id="UP000241890">
    <property type="component" value="Unassembled WGS sequence"/>
</dbReference>
<dbReference type="NCBIfam" id="NF003810">
    <property type="entry name" value="PRK05399.1"/>
    <property type="match status" value="1"/>
</dbReference>
<dbReference type="InterPro" id="IPR007696">
    <property type="entry name" value="DNA_mismatch_repair_MutS_core"/>
</dbReference>
<dbReference type="InterPro" id="IPR007860">
    <property type="entry name" value="DNA_mmatch_repair_MutS_con_dom"/>
</dbReference>
<dbReference type="InterPro" id="IPR000432">
    <property type="entry name" value="DNA_mismatch_repair_MutS_C"/>
</dbReference>
<dbReference type="InterPro" id="IPR016151">
    <property type="entry name" value="DNA_mismatch_repair_MutS_N"/>
</dbReference>
<proteinExistence type="inferred from homology"/>
<dbReference type="InterPro" id="IPR027417">
    <property type="entry name" value="P-loop_NTPase"/>
</dbReference>
<dbReference type="InterPro" id="IPR007861">
    <property type="entry name" value="DNA_mismatch_repair_MutS_clamp"/>
</dbReference>
<dbReference type="Gene3D" id="3.30.420.110">
    <property type="entry name" value="MutS, connector domain"/>
    <property type="match status" value="1"/>
</dbReference>
<dbReference type="SMART" id="SM00534">
    <property type="entry name" value="MUTSac"/>
    <property type="match status" value="1"/>
</dbReference>
<dbReference type="Pfam" id="PF01624">
    <property type="entry name" value="MutS_I"/>
    <property type="match status" value="1"/>
</dbReference>
<dbReference type="GO" id="GO:0140664">
    <property type="term" value="F:ATP-dependent DNA damage sensor activity"/>
    <property type="evidence" value="ECO:0007669"/>
    <property type="project" value="InterPro"/>
</dbReference>
<dbReference type="SUPFAM" id="SSF53150">
    <property type="entry name" value="DNA repair protein MutS, domain II"/>
    <property type="match status" value="1"/>
</dbReference>
<keyword evidence="3 7" id="KW-0227">DNA damage</keyword>
<dbReference type="SUPFAM" id="SSF48334">
    <property type="entry name" value="DNA repair protein MutS, domain III"/>
    <property type="match status" value="1"/>
</dbReference>
<protein>
    <submittedName>
        <fullName evidence="9">DNA mismatch repair protein MutS</fullName>
    </submittedName>
</protein>
<evidence type="ECO:0000256" key="1">
    <source>
        <dbReference type="ARBA" id="ARBA00006271"/>
    </source>
</evidence>
<accession>A0A2R5G5Z1</accession>
<dbReference type="Gene3D" id="1.10.1420.10">
    <property type="match status" value="3"/>
</dbReference>
<evidence type="ECO:0000313" key="10">
    <source>
        <dbReference type="Proteomes" id="UP000241890"/>
    </source>
</evidence>
<keyword evidence="6 7" id="KW-0234">DNA repair</keyword>
<evidence type="ECO:0000256" key="6">
    <source>
        <dbReference type="ARBA" id="ARBA00023204"/>
    </source>
</evidence>
<dbReference type="PROSITE" id="PS00486">
    <property type="entry name" value="DNA_MISMATCH_REPAIR_2"/>
    <property type="match status" value="1"/>
</dbReference>
<dbReference type="InParanoid" id="A0A2R5G5Z1"/>
<evidence type="ECO:0000256" key="2">
    <source>
        <dbReference type="ARBA" id="ARBA00022741"/>
    </source>
</evidence>
<dbReference type="GO" id="GO:0005739">
    <property type="term" value="C:mitochondrion"/>
    <property type="evidence" value="ECO:0007669"/>
    <property type="project" value="TreeGrafter"/>
</dbReference>
<feature type="domain" description="DNA mismatch repair proteins mutS family" evidence="8">
    <location>
        <begin position="849"/>
        <end position="865"/>
    </location>
</feature>
<comment type="similarity">
    <text evidence="1 7">Belongs to the DNA mismatch repair MutS family.</text>
</comment>
<dbReference type="Gene3D" id="3.40.50.300">
    <property type="entry name" value="P-loop containing nucleotide triphosphate hydrolases"/>
    <property type="match status" value="1"/>
</dbReference>